<dbReference type="EMBL" id="NWBU01000005">
    <property type="protein sequence ID" value="PTQ12022.1"/>
    <property type="molecule type" value="Genomic_DNA"/>
</dbReference>
<dbReference type="GO" id="GO:0006515">
    <property type="term" value="P:protein quality control for misfolded or incompletely synthesized proteins"/>
    <property type="evidence" value="ECO:0007669"/>
    <property type="project" value="TreeGrafter"/>
</dbReference>
<dbReference type="GO" id="GO:0042597">
    <property type="term" value="C:periplasmic space"/>
    <property type="evidence" value="ECO:0007669"/>
    <property type="project" value="TreeGrafter"/>
</dbReference>
<dbReference type="SMART" id="SM00228">
    <property type="entry name" value="PDZ"/>
    <property type="match status" value="1"/>
</dbReference>
<dbReference type="Gene3D" id="2.30.42.10">
    <property type="match status" value="1"/>
</dbReference>
<dbReference type="Proteomes" id="UP000244162">
    <property type="component" value="Unassembled WGS sequence"/>
</dbReference>
<evidence type="ECO:0000313" key="7">
    <source>
        <dbReference type="Proteomes" id="UP000244162"/>
    </source>
</evidence>
<gene>
    <name evidence="6" type="ORF">CLG96_05430</name>
</gene>
<dbReference type="SUPFAM" id="SSF50156">
    <property type="entry name" value="PDZ domain-like"/>
    <property type="match status" value="1"/>
</dbReference>
<dbReference type="GO" id="GO:0004252">
    <property type="term" value="F:serine-type endopeptidase activity"/>
    <property type="evidence" value="ECO:0007669"/>
    <property type="project" value="InterPro"/>
</dbReference>
<dbReference type="InterPro" id="IPR001478">
    <property type="entry name" value="PDZ"/>
</dbReference>
<feature type="domain" description="PDZ" evidence="5">
    <location>
        <begin position="202"/>
        <end position="277"/>
    </location>
</feature>
<dbReference type="InterPro" id="IPR009003">
    <property type="entry name" value="Peptidase_S1_PA"/>
</dbReference>
<protein>
    <submittedName>
        <fullName evidence="6">Serine protease</fullName>
    </submittedName>
</protein>
<dbReference type="AlphaFoldDB" id="A0A2T5FZ95"/>
<dbReference type="PANTHER" id="PTHR22939:SF129">
    <property type="entry name" value="SERINE PROTEASE HTRA2, MITOCHONDRIAL"/>
    <property type="match status" value="1"/>
</dbReference>
<keyword evidence="2 6" id="KW-0645">Protease</keyword>
<name>A0A2T5FZ95_9SPHN</name>
<evidence type="ECO:0000313" key="6">
    <source>
        <dbReference type="EMBL" id="PTQ12022.1"/>
    </source>
</evidence>
<evidence type="ECO:0000256" key="4">
    <source>
        <dbReference type="ARBA" id="ARBA00022825"/>
    </source>
</evidence>
<proteinExistence type="inferred from homology"/>
<comment type="similarity">
    <text evidence="1">Belongs to the peptidase S1C family.</text>
</comment>
<dbReference type="RefSeq" id="WP_107966884.1">
    <property type="nucleotide sequence ID" value="NZ_NWBU01000005.1"/>
</dbReference>
<dbReference type="InterPro" id="IPR001940">
    <property type="entry name" value="Peptidase_S1C"/>
</dbReference>
<dbReference type="OrthoDB" id="9792183at2"/>
<keyword evidence="4" id="KW-0720">Serine protease</keyword>
<keyword evidence="3" id="KW-0378">Hydrolase</keyword>
<keyword evidence="7" id="KW-1185">Reference proteome</keyword>
<accession>A0A2T5FZ95</accession>
<evidence type="ECO:0000256" key="3">
    <source>
        <dbReference type="ARBA" id="ARBA00022801"/>
    </source>
</evidence>
<comment type="caution">
    <text evidence="6">The sequence shown here is derived from an EMBL/GenBank/DDBJ whole genome shotgun (WGS) entry which is preliminary data.</text>
</comment>
<dbReference type="Pfam" id="PF13180">
    <property type="entry name" value="PDZ_2"/>
    <property type="match status" value="1"/>
</dbReference>
<dbReference type="PANTHER" id="PTHR22939">
    <property type="entry name" value="SERINE PROTEASE FAMILY S1C HTRA-RELATED"/>
    <property type="match status" value="1"/>
</dbReference>
<dbReference type="PRINTS" id="PR00834">
    <property type="entry name" value="PROTEASES2C"/>
</dbReference>
<reference evidence="6 7" key="1">
    <citation type="submission" date="2017-09" db="EMBL/GenBank/DDBJ databases">
        <title>Sphingomonas panjinensis sp.nov., isolated from oil-contaminated soil.</title>
        <authorList>
            <person name="Wang L."/>
            <person name="Chen L."/>
        </authorList>
    </citation>
    <scope>NUCLEOTIDE SEQUENCE [LARGE SCALE GENOMIC DNA]</scope>
    <source>
        <strain evidence="6 7">FW-11</strain>
    </source>
</reference>
<dbReference type="InterPro" id="IPR036034">
    <property type="entry name" value="PDZ_sf"/>
</dbReference>
<sequence length="292" mass="30033">MASPSSPFADLSSALADMVARASPHVVEVQSHRSLASGFFWREGLVVTPDETLAEEGKIEIELADGKVLEAKLVGRDPATDIALLRVEGANADAVAFGSDDVRPGALALIVAAAESAPLVAFGAIAAVGPAWQSMRGGTIDTRIEMDVRLRRRAEGGLAIDGSGQVFGMAVRGPRGRTLVIPAATIDRVAGQLAEYGRVPVAYLGAGLKDVPLDAGGSGVMVMTLDRAGPAAAGGLQQGDIILSWAGKRMPHVGALLHMLRATPVGSQVTLGLRRGGSPIELGITIGDRPAK</sequence>
<dbReference type="Gene3D" id="2.40.10.120">
    <property type="match status" value="1"/>
</dbReference>
<evidence type="ECO:0000259" key="5">
    <source>
        <dbReference type="SMART" id="SM00228"/>
    </source>
</evidence>
<evidence type="ECO:0000256" key="1">
    <source>
        <dbReference type="ARBA" id="ARBA00010541"/>
    </source>
</evidence>
<dbReference type="SUPFAM" id="SSF50494">
    <property type="entry name" value="Trypsin-like serine proteases"/>
    <property type="match status" value="1"/>
</dbReference>
<organism evidence="6 7">
    <name type="scientific">Sphingomonas oleivorans</name>
    <dbReference type="NCBI Taxonomy" id="1735121"/>
    <lineage>
        <taxon>Bacteria</taxon>
        <taxon>Pseudomonadati</taxon>
        <taxon>Pseudomonadota</taxon>
        <taxon>Alphaproteobacteria</taxon>
        <taxon>Sphingomonadales</taxon>
        <taxon>Sphingomonadaceae</taxon>
        <taxon>Sphingomonas</taxon>
    </lineage>
</organism>
<dbReference type="Pfam" id="PF13365">
    <property type="entry name" value="Trypsin_2"/>
    <property type="match status" value="1"/>
</dbReference>
<evidence type="ECO:0000256" key="2">
    <source>
        <dbReference type="ARBA" id="ARBA00022670"/>
    </source>
</evidence>